<accession>X0VJV7</accession>
<proteinExistence type="predicted"/>
<gene>
    <name evidence="1" type="ORF">S01H1_56442</name>
</gene>
<dbReference type="AlphaFoldDB" id="X0VJV7"/>
<reference evidence="1" key="1">
    <citation type="journal article" date="2014" name="Front. Microbiol.">
        <title>High frequency of phylogenetically diverse reductive dehalogenase-homologous genes in deep subseafloor sedimentary metagenomes.</title>
        <authorList>
            <person name="Kawai M."/>
            <person name="Futagami T."/>
            <person name="Toyoda A."/>
            <person name="Takaki Y."/>
            <person name="Nishi S."/>
            <person name="Hori S."/>
            <person name="Arai W."/>
            <person name="Tsubouchi T."/>
            <person name="Morono Y."/>
            <person name="Uchiyama I."/>
            <person name="Ito T."/>
            <person name="Fujiyama A."/>
            <person name="Inagaki F."/>
            <person name="Takami H."/>
        </authorList>
    </citation>
    <scope>NUCLEOTIDE SEQUENCE</scope>
    <source>
        <strain evidence="1">Expedition CK06-06</strain>
    </source>
</reference>
<evidence type="ECO:0000313" key="1">
    <source>
        <dbReference type="EMBL" id="GAG18515.1"/>
    </source>
</evidence>
<sequence length="37" mass="4433">IDTLFEEKDGDKSHETKIDPLSKPFWNVRDKYEASRH</sequence>
<dbReference type="EMBL" id="BARS01036755">
    <property type="protein sequence ID" value="GAG18515.1"/>
    <property type="molecule type" value="Genomic_DNA"/>
</dbReference>
<name>X0VJV7_9ZZZZ</name>
<organism evidence="1">
    <name type="scientific">marine sediment metagenome</name>
    <dbReference type="NCBI Taxonomy" id="412755"/>
    <lineage>
        <taxon>unclassified sequences</taxon>
        <taxon>metagenomes</taxon>
        <taxon>ecological metagenomes</taxon>
    </lineage>
</organism>
<comment type="caution">
    <text evidence="1">The sequence shown here is derived from an EMBL/GenBank/DDBJ whole genome shotgun (WGS) entry which is preliminary data.</text>
</comment>
<feature type="non-terminal residue" evidence="1">
    <location>
        <position position="1"/>
    </location>
</feature>
<protein>
    <submittedName>
        <fullName evidence="1">Uncharacterized protein</fullName>
    </submittedName>
</protein>